<keyword evidence="1" id="KW-0812">Transmembrane</keyword>
<dbReference type="Proteomes" id="UP000054053">
    <property type="component" value="Unassembled WGS sequence"/>
</dbReference>
<sequence>MANWTSEKHGSETKSTEQVSGSSAAKLCGNETLMLHNLIGILGFETTQAPSVKDPCCRCVEDATGVSAAAITYRRRCIGAAVLALLVLMLPCWMIPSSSGVDDRIAAAALVLQRTVLYGPLIINEMQNDPVFKCESGKLQSLAASPPHQLQALNRIFRSDRPGICIIQSRL</sequence>
<comment type="caution">
    <text evidence="2">The sequence shown here is derived from an EMBL/GenBank/DDBJ whole genome shotgun (WGS) entry which is preliminary data.</text>
</comment>
<organism evidence="2 3">
    <name type="scientific">Ustilaginoidea virens</name>
    <name type="common">Rice false smut fungus</name>
    <name type="synonym">Villosiclava virens</name>
    <dbReference type="NCBI Taxonomy" id="1159556"/>
    <lineage>
        <taxon>Eukaryota</taxon>
        <taxon>Fungi</taxon>
        <taxon>Dikarya</taxon>
        <taxon>Ascomycota</taxon>
        <taxon>Pezizomycotina</taxon>
        <taxon>Sordariomycetes</taxon>
        <taxon>Hypocreomycetidae</taxon>
        <taxon>Hypocreales</taxon>
        <taxon>Clavicipitaceae</taxon>
        <taxon>Ustilaginoidea</taxon>
    </lineage>
</organism>
<protein>
    <submittedName>
        <fullName evidence="2">Uncharacterized protein</fullName>
    </submittedName>
</protein>
<reference evidence="3" key="1">
    <citation type="journal article" date="2016" name="Genome Announc.">
        <title>Genome sequence of Ustilaginoidea virens IPU010, a rice pathogenic fungus causing false smut.</title>
        <authorList>
            <person name="Kumagai T."/>
            <person name="Ishii T."/>
            <person name="Terai G."/>
            <person name="Umemura M."/>
            <person name="Machida M."/>
            <person name="Asai K."/>
        </authorList>
    </citation>
    <scope>NUCLEOTIDE SEQUENCE [LARGE SCALE GENOMIC DNA]</scope>
    <source>
        <strain evidence="3">IPU010</strain>
    </source>
</reference>
<keyword evidence="1" id="KW-1133">Transmembrane helix</keyword>
<evidence type="ECO:0000256" key="1">
    <source>
        <dbReference type="SAM" id="Phobius"/>
    </source>
</evidence>
<evidence type="ECO:0000313" key="2">
    <source>
        <dbReference type="EMBL" id="GAO17645.1"/>
    </source>
</evidence>
<evidence type="ECO:0000313" key="3">
    <source>
        <dbReference type="Proteomes" id="UP000054053"/>
    </source>
</evidence>
<dbReference type="EMBL" id="BBTG02000001">
    <property type="protein sequence ID" value="GAO17645.1"/>
    <property type="molecule type" value="Genomic_DNA"/>
</dbReference>
<dbReference type="AlphaFoldDB" id="A0A1B5L2H1"/>
<feature type="transmembrane region" description="Helical" evidence="1">
    <location>
        <begin position="77"/>
        <end position="96"/>
    </location>
</feature>
<proteinExistence type="predicted"/>
<keyword evidence="1" id="KW-0472">Membrane</keyword>
<accession>A0A1B5L2H1</accession>
<gene>
    <name evidence="2" type="ORF">UVI_02002070</name>
</gene>
<name>A0A1B5L2H1_USTVR</name>